<gene>
    <name evidence="8" type="ORF">SERLADRAFT_367457</name>
</gene>
<dbReference type="AlphaFoldDB" id="F8NMG2"/>
<dbReference type="GO" id="GO:0044732">
    <property type="term" value="C:mitotic spindle pole body"/>
    <property type="evidence" value="ECO:0007669"/>
    <property type="project" value="TreeGrafter"/>
</dbReference>
<dbReference type="GO" id="GO:0007020">
    <property type="term" value="P:microtubule nucleation"/>
    <property type="evidence" value="ECO:0007669"/>
    <property type="project" value="InterPro"/>
</dbReference>
<dbReference type="GO" id="GO:0031122">
    <property type="term" value="P:cytoplasmic microtubule organization"/>
    <property type="evidence" value="ECO:0007669"/>
    <property type="project" value="TreeGrafter"/>
</dbReference>
<dbReference type="GO" id="GO:0000922">
    <property type="term" value="C:spindle pole"/>
    <property type="evidence" value="ECO:0007669"/>
    <property type="project" value="InterPro"/>
</dbReference>
<dbReference type="InterPro" id="IPR040457">
    <property type="entry name" value="GCP_C"/>
</dbReference>
<dbReference type="HOGENOM" id="CLU_003736_2_0_1"/>
<dbReference type="OrthoDB" id="5860513at2759"/>
<dbReference type="GO" id="GO:0051011">
    <property type="term" value="F:microtubule minus-end binding"/>
    <property type="evidence" value="ECO:0007669"/>
    <property type="project" value="TreeGrafter"/>
</dbReference>
<dbReference type="Gene3D" id="1.20.120.1900">
    <property type="entry name" value="Gamma-tubulin complex, C-terminal domain"/>
    <property type="match status" value="1"/>
</dbReference>
<organism>
    <name type="scientific">Serpula lacrymans var. lacrymans (strain S7.9)</name>
    <name type="common">Dry rot fungus</name>
    <dbReference type="NCBI Taxonomy" id="578457"/>
    <lineage>
        <taxon>Eukaryota</taxon>
        <taxon>Fungi</taxon>
        <taxon>Dikarya</taxon>
        <taxon>Basidiomycota</taxon>
        <taxon>Agaricomycotina</taxon>
        <taxon>Agaricomycetes</taxon>
        <taxon>Agaricomycetidae</taxon>
        <taxon>Boletales</taxon>
        <taxon>Coniophorineae</taxon>
        <taxon>Serpulaceae</taxon>
        <taxon>Serpula</taxon>
    </lineage>
</organism>
<evidence type="ECO:0000313" key="8">
    <source>
        <dbReference type="EMBL" id="EGO27895.1"/>
    </source>
</evidence>
<dbReference type="InterPro" id="IPR042241">
    <property type="entry name" value="GCP_C_sf"/>
</dbReference>
<proteinExistence type="inferred from homology"/>
<keyword evidence="4" id="KW-0493">Microtubule</keyword>
<dbReference type="Pfam" id="PF17681">
    <property type="entry name" value="GCP_N_terminal"/>
    <property type="match status" value="1"/>
</dbReference>
<dbReference type="GO" id="GO:0000278">
    <property type="term" value="P:mitotic cell cycle"/>
    <property type="evidence" value="ECO:0007669"/>
    <property type="project" value="TreeGrafter"/>
</dbReference>
<dbReference type="GO" id="GO:0043015">
    <property type="term" value="F:gamma-tubulin binding"/>
    <property type="evidence" value="ECO:0007669"/>
    <property type="project" value="InterPro"/>
</dbReference>
<keyword evidence="5" id="KW-0206">Cytoskeleton</keyword>
<comment type="subcellular location">
    <subcellularLocation>
        <location evidence="1">Cytoplasm</location>
        <location evidence="1">Cytoskeleton</location>
    </subcellularLocation>
</comment>
<dbReference type="GO" id="GO:0005874">
    <property type="term" value="C:microtubule"/>
    <property type="evidence" value="ECO:0007669"/>
    <property type="project" value="UniProtKB-KW"/>
</dbReference>
<dbReference type="InterPro" id="IPR007259">
    <property type="entry name" value="GCP"/>
</dbReference>
<feature type="domain" description="Gamma tubulin complex component protein N-terminal" evidence="7">
    <location>
        <begin position="163"/>
        <end position="510"/>
    </location>
</feature>
<dbReference type="GeneID" id="18810202"/>
<evidence type="ECO:0000256" key="2">
    <source>
        <dbReference type="ARBA" id="ARBA00010337"/>
    </source>
</evidence>
<protein>
    <submittedName>
        <fullName evidence="8">Gamma-tubulin complex, component 3</fullName>
    </submittedName>
</protein>
<evidence type="ECO:0000256" key="3">
    <source>
        <dbReference type="ARBA" id="ARBA00022490"/>
    </source>
</evidence>
<dbReference type="PANTHER" id="PTHR19302:SF14">
    <property type="entry name" value="GAMMA-TUBULIN COMPLEX COMPONENT 3"/>
    <property type="match status" value="1"/>
</dbReference>
<dbReference type="EMBL" id="GL945431">
    <property type="protein sequence ID" value="EGO27895.1"/>
    <property type="molecule type" value="Genomic_DNA"/>
</dbReference>
<dbReference type="GO" id="GO:0051225">
    <property type="term" value="P:spindle assembly"/>
    <property type="evidence" value="ECO:0007669"/>
    <property type="project" value="TreeGrafter"/>
</dbReference>
<dbReference type="GO" id="GO:0051321">
    <property type="term" value="P:meiotic cell cycle"/>
    <property type="evidence" value="ECO:0007669"/>
    <property type="project" value="TreeGrafter"/>
</dbReference>
<dbReference type="GO" id="GO:0000930">
    <property type="term" value="C:gamma-tubulin complex"/>
    <property type="evidence" value="ECO:0007669"/>
    <property type="project" value="TreeGrafter"/>
</dbReference>
<reference evidence="8" key="1">
    <citation type="submission" date="2011-04" db="EMBL/GenBank/DDBJ databases">
        <title>Evolution of plant cell wall degrading machinery underlies the functional diversity of forest fungi.</title>
        <authorList>
            <consortium name="US DOE Joint Genome Institute (JGI-PGF)"/>
            <person name="Eastwood D.C."/>
            <person name="Floudas D."/>
            <person name="Binder M."/>
            <person name="Majcherczyk A."/>
            <person name="Schneider P."/>
            <person name="Aerts A."/>
            <person name="Asiegbu F.O."/>
            <person name="Baker S.E."/>
            <person name="Barry K."/>
            <person name="Bendiksby M."/>
            <person name="Blumentritt M."/>
            <person name="Coutinho P.M."/>
            <person name="Cullen D."/>
            <person name="Cullen D."/>
            <person name="Gathman A."/>
            <person name="Goodell B."/>
            <person name="Henrissat B."/>
            <person name="Ihrmark K."/>
            <person name="Kauserud H."/>
            <person name="Kohler A."/>
            <person name="LaButti K."/>
            <person name="Lapidus A."/>
            <person name="Lavin J.L."/>
            <person name="Lee Y.-H."/>
            <person name="Lindquist E."/>
            <person name="Lilly W."/>
            <person name="Lucas S."/>
            <person name="Morin E."/>
            <person name="Murat C."/>
            <person name="Oguiza J.A."/>
            <person name="Park J."/>
            <person name="Pisabarro A.G."/>
            <person name="Riley R."/>
            <person name="Rosling A."/>
            <person name="Salamov A."/>
            <person name="Schmidt O."/>
            <person name="Schmutz J."/>
            <person name="Skrede I."/>
            <person name="Stenlid J."/>
            <person name="Wiebenga A."/>
            <person name="Xie X."/>
            <person name="Kues U."/>
            <person name="Hibbett D.S."/>
            <person name="Hoffmeister D."/>
            <person name="Hogberg N."/>
            <person name="Martin F."/>
            <person name="Grigoriev I.V."/>
            <person name="Watkinson S.C."/>
        </authorList>
    </citation>
    <scope>NUCLEOTIDE SEQUENCE</scope>
    <source>
        <strain evidence="8">S7.9</strain>
    </source>
</reference>
<dbReference type="Proteomes" id="UP000008064">
    <property type="component" value="Unassembled WGS sequence"/>
</dbReference>
<feature type="domain" description="Gamma tubulin complex component C-terminal" evidence="6">
    <location>
        <begin position="513"/>
        <end position="839"/>
    </location>
</feature>
<name>F8NMG2_SERL9</name>
<dbReference type="RefSeq" id="XP_007315986.1">
    <property type="nucleotide sequence ID" value="XM_007315924.1"/>
</dbReference>
<evidence type="ECO:0000259" key="7">
    <source>
        <dbReference type="Pfam" id="PF17681"/>
    </source>
</evidence>
<dbReference type="InterPro" id="IPR041470">
    <property type="entry name" value="GCP_N"/>
</dbReference>
<evidence type="ECO:0000256" key="1">
    <source>
        <dbReference type="ARBA" id="ARBA00004245"/>
    </source>
</evidence>
<accession>F8NMG2</accession>
<sequence length="853" mass="96879">MSDISQSLELLVASLVPQARNKDALMKELLSHCQEILSQNHDTDLGHIAGLVKRHLLQSSASNSSSLRFTNLLSRLLDQPLLSRKYESILFLHSVASTSRRNNPIATFLPSVAPPPPKIPSTVTSPVDSSLASRAPKGKSKAALLREYRAGLGQSQLPEQLLLRDTLYLLQGISGKYVRLSLSDQDQQSRLIFVDDSTYLVPAPLRTLVHRLSEVGHLYSRVEAFVKDREGTAGVGMIEQSLCHHLQAQLTEYYRLIAVLESQTSMSPSADLDSKNIECNVREETGLTLKRLDVWITEWRLRMRMMSVCVEGARDAHGGALVNLIHSYTDNGDPFVRQFTDQLLEEVSKPFFSTLHKWLFSGELYDPYNEFFVSVNPGLAHMQYLHPSSLTGGIAQLSSDGGFAGLGGDSEDMSSERESGLRLWEAKYQFQKDMLPMFVGEAFGKKIFSTGKSLNFIRYSCHDSDWVATREKMGNTGGTLKYSDIAGLERSIDSAYLTASQRLFEVFIEKFKLLDHLQALKHYLMLGYGDFADQLMETLGPSLIKPAHTLYRHNLTATLETAIRSSNAQNDPPDVLRRLDARMLEYSHGEVGWDVFTLEYKVDAPIDTVLDPDSMLKYQKLFSHLWKMKRIEGALSQGWMRIAGGSRTFLRLPDFEYDWHQIRLVMAEMIHFIRQMQAYCHLEVIECSWTNLADFLNKREGDLDALIDAHRSYLDRMVKKVLLLSHKSGREESLLSQVRELFSTILQFRETTDNFYNYCLSESARRDQYKDAARGVHTGMQQGAQDQELRDALPTIRKLIRDYSATFSERAQGIVHSLQGHPDLDCRFLGIRLSFSDFYRSKKDHQLLQQRSS</sequence>
<dbReference type="Pfam" id="PF04130">
    <property type="entry name" value="GCP_C_terminal"/>
    <property type="match status" value="1"/>
</dbReference>
<dbReference type="KEGG" id="sla:SERLADRAFT_367457"/>
<evidence type="ECO:0000259" key="6">
    <source>
        <dbReference type="Pfam" id="PF04130"/>
    </source>
</evidence>
<dbReference type="PANTHER" id="PTHR19302">
    <property type="entry name" value="GAMMA TUBULIN COMPLEX PROTEIN"/>
    <property type="match status" value="1"/>
</dbReference>
<keyword evidence="3" id="KW-0963">Cytoplasm</keyword>
<evidence type="ECO:0000256" key="5">
    <source>
        <dbReference type="ARBA" id="ARBA00023212"/>
    </source>
</evidence>
<comment type="similarity">
    <text evidence="2">Belongs to the TUBGCP family.</text>
</comment>
<evidence type="ECO:0000256" key="4">
    <source>
        <dbReference type="ARBA" id="ARBA00022701"/>
    </source>
</evidence>